<gene>
    <name evidence="1" type="ORF">CTEN210_08114</name>
</gene>
<dbReference type="AlphaFoldDB" id="A0AAD3CT09"/>
<sequence length="107" mass="11907">MCQQKAVENYSSGARSINENLAAEEGMVQNFWLLNLLLNFNYAENQAQVEIESDEMNKAEILIGAKSSAFSNGVSDEKRIYSHPTSLLDLDISFSRSGRDILSSEGR</sequence>
<organism evidence="1 2">
    <name type="scientific">Chaetoceros tenuissimus</name>
    <dbReference type="NCBI Taxonomy" id="426638"/>
    <lineage>
        <taxon>Eukaryota</taxon>
        <taxon>Sar</taxon>
        <taxon>Stramenopiles</taxon>
        <taxon>Ochrophyta</taxon>
        <taxon>Bacillariophyta</taxon>
        <taxon>Coscinodiscophyceae</taxon>
        <taxon>Chaetocerotophycidae</taxon>
        <taxon>Chaetocerotales</taxon>
        <taxon>Chaetocerotaceae</taxon>
        <taxon>Chaetoceros</taxon>
    </lineage>
</organism>
<evidence type="ECO:0000313" key="2">
    <source>
        <dbReference type="Proteomes" id="UP001054902"/>
    </source>
</evidence>
<evidence type="ECO:0000313" key="1">
    <source>
        <dbReference type="EMBL" id="GFH51638.1"/>
    </source>
</evidence>
<dbReference type="EMBL" id="BLLK01000045">
    <property type="protein sequence ID" value="GFH51638.1"/>
    <property type="molecule type" value="Genomic_DNA"/>
</dbReference>
<proteinExistence type="predicted"/>
<accession>A0AAD3CT09</accession>
<keyword evidence="2" id="KW-1185">Reference proteome</keyword>
<name>A0AAD3CT09_9STRA</name>
<dbReference type="Proteomes" id="UP001054902">
    <property type="component" value="Unassembled WGS sequence"/>
</dbReference>
<reference evidence="1 2" key="1">
    <citation type="journal article" date="2021" name="Sci. Rep.">
        <title>The genome of the diatom Chaetoceros tenuissimus carries an ancient integrated fragment of an extant virus.</title>
        <authorList>
            <person name="Hongo Y."/>
            <person name="Kimura K."/>
            <person name="Takaki Y."/>
            <person name="Yoshida Y."/>
            <person name="Baba S."/>
            <person name="Kobayashi G."/>
            <person name="Nagasaki K."/>
            <person name="Hano T."/>
            <person name="Tomaru Y."/>
        </authorList>
    </citation>
    <scope>NUCLEOTIDE SEQUENCE [LARGE SCALE GENOMIC DNA]</scope>
    <source>
        <strain evidence="1 2">NIES-3715</strain>
    </source>
</reference>
<comment type="caution">
    <text evidence="1">The sequence shown here is derived from an EMBL/GenBank/DDBJ whole genome shotgun (WGS) entry which is preliminary data.</text>
</comment>
<protein>
    <submittedName>
        <fullName evidence="1">Uncharacterized protein</fullName>
    </submittedName>
</protein>